<reference evidence="2" key="1">
    <citation type="submission" date="2021-11" db="EMBL/GenBank/DDBJ databases">
        <title>Streptomyces corallinus and Kineosporia corallina sp. nov., two new coral-derived marine actinobacteria.</title>
        <authorList>
            <person name="Buangrab K."/>
            <person name="Sutthacheep M."/>
            <person name="Yeemin T."/>
            <person name="Harunari E."/>
            <person name="Igarashi Y."/>
            <person name="Sripreechasak P."/>
            <person name="Kanchanasin P."/>
            <person name="Tanasupawat S."/>
            <person name="Phongsopitanun W."/>
        </authorList>
    </citation>
    <scope>NUCLEOTIDE SEQUENCE</scope>
    <source>
        <strain evidence="2">JCM 31032</strain>
    </source>
</reference>
<keyword evidence="3" id="KW-1185">Reference proteome</keyword>
<evidence type="ECO:0000313" key="3">
    <source>
        <dbReference type="Proteomes" id="UP001138997"/>
    </source>
</evidence>
<evidence type="ECO:0000256" key="1">
    <source>
        <dbReference type="SAM" id="SignalP"/>
    </source>
</evidence>
<feature type="chain" id="PRO_5040852694" evidence="1">
    <location>
        <begin position="27"/>
        <end position="454"/>
    </location>
</feature>
<proteinExistence type="predicted"/>
<dbReference type="SUPFAM" id="SSF53850">
    <property type="entry name" value="Periplasmic binding protein-like II"/>
    <property type="match status" value="1"/>
</dbReference>
<keyword evidence="1" id="KW-0732">Signal</keyword>
<gene>
    <name evidence="2" type="ORF">LR394_28010</name>
</gene>
<dbReference type="AlphaFoldDB" id="A0A9X1NIH1"/>
<dbReference type="PROSITE" id="PS51257">
    <property type="entry name" value="PROKAR_LIPOPROTEIN"/>
    <property type="match status" value="1"/>
</dbReference>
<protein>
    <submittedName>
        <fullName evidence="2">Extracellular solute-binding protein</fullName>
    </submittedName>
</protein>
<evidence type="ECO:0000313" key="2">
    <source>
        <dbReference type="EMBL" id="MCD5314753.1"/>
    </source>
</evidence>
<organism evidence="2 3">
    <name type="scientific">Kineosporia babensis</name>
    <dbReference type="NCBI Taxonomy" id="499548"/>
    <lineage>
        <taxon>Bacteria</taxon>
        <taxon>Bacillati</taxon>
        <taxon>Actinomycetota</taxon>
        <taxon>Actinomycetes</taxon>
        <taxon>Kineosporiales</taxon>
        <taxon>Kineosporiaceae</taxon>
        <taxon>Kineosporia</taxon>
    </lineage>
</organism>
<dbReference type="EMBL" id="JAJOMB010000018">
    <property type="protein sequence ID" value="MCD5314753.1"/>
    <property type="molecule type" value="Genomic_DNA"/>
</dbReference>
<sequence length="454" mass="49573">MRKRATKPAAGTVLTVVTVLSAVSLAACSSSSDEQEGPAQAPVNQAQIDEALNTPTTLTFWTWVPNIEDEVALFEAKYPSIDVKVENVGQGLAQYQKLRTALKSGEGAPDLVQVEFQYIPSFTITKSLLDLTPYGAGDLKANYPEWIWNQVAPSGGVYGLPQDSGPMGNLYRADILKEAGITEAPQTWEQYAADARTVRDKTDSYISNLASNEPAAMVGLLWQAGAQPFGFDGEKTVTIDVNSDAAKQVYAYWQDLIAQDLVSTDPDFTDSWYQGFSRDKYAGWLTAAWAPVFLQGTVKDTAGKWKAAPLPQWSSGEPVAGNWGGSSDAVLATSKNPIAAYELAEFLNTDPESTRMLNEQQNLFPVQTAQLEDSAFTEAKSDFFGGQPVNELFSQIAPTVNTDFQWLPFMDYAYSRFNETIGDAMTNKGDLGAAADLWQSDLEKYAQQQGFEVN</sequence>
<dbReference type="PANTHER" id="PTHR43649">
    <property type="entry name" value="ARABINOSE-BINDING PROTEIN-RELATED"/>
    <property type="match status" value="1"/>
</dbReference>
<name>A0A9X1NIH1_9ACTN</name>
<accession>A0A9X1NIH1</accession>
<dbReference type="InterPro" id="IPR050490">
    <property type="entry name" value="Bact_solute-bd_prot1"/>
</dbReference>
<dbReference type="Gene3D" id="3.40.190.10">
    <property type="entry name" value="Periplasmic binding protein-like II"/>
    <property type="match status" value="1"/>
</dbReference>
<comment type="caution">
    <text evidence="2">The sequence shown here is derived from an EMBL/GenBank/DDBJ whole genome shotgun (WGS) entry which is preliminary data.</text>
</comment>
<feature type="signal peptide" evidence="1">
    <location>
        <begin position="1"/>
        <end position="26"/>
    </location>
</feature>
<dbReference type="PANTHER" id="PTHR43649:SF14">
    <property type="entry name" value="BLR3389 PROTEIN"/>
    <property type="match status" value="1"/>
</dbReference>
<dbReference type="Proteomes" id="UP001138997">
    <property type="component" value="Unassembled WGS sequence"/>
</dbReference>
<dbReference type="RefSeq" id="WP_231447557.1">
    <property type="nucleotide sequence ID" value="NZ_JAJOMB010000018.1"/>
</dbReference>